<evidence type="ECO:0000256" key="4">
    <source>
        <dbReference type="ARBA" id="ARBA00023015"/>
    </source>
</evidence>
<dbReference type="Gene3D" id="1.20.5.170">
    <property type="match status" value="1"/>
</dbReference>
<dbReference type="InterPro" id="IPR024874">
    <property type="entry name" value="Transcription_factor_Maf_fam"/>
</dbReference>
<feature type="compositionally biased region" description="Low complexity" evidence="9">
    <location>
        <begin position="153"/>
        <end position="165"/>
    </location>
</feature>
<evidence type="ECO:0000256" key="9">
    <source>
        <dbReference type="SAM" id="MobiDB-lite"/>
    </source>
</evidence>
<evidence type="ECO:0000256" key="3">
    <source>
        <dbReference type="ARBA" id="ARBA00022491"/>
    </source>
</evidence>
<dbReference type="CDD" id="cd14718">
    <property type="entry name" value="bZIP_Maf_large"/>
    <property type="match status" value="1"/>
</dbReference>
<comment type="subcellular location">
    <subcellularLocation>
        <location evidence="1">Nucleus</location>
    </subcellularLocation>
</comment>
<dbReference type="AlphaFoldDB" id="A0ABD3VHM1"/>
<keyword evidence="3" id="KW-0678">Repressor</keyword>
<dbReference type="GO" id="GO:0005634">
    <property type="term" value="C:nucleus"/>
    <property type="evidence" value="ECO:0007669"/>
    <property type="project" value="UniProtKB-SubCell"/>
</dbReference>
<keyword evidence="12" id="KW-1185">Reference proteome</keyword>
<dbReference type="EMBL" id="JBJQND010000012">
    <property type="protein sequence ID" value="KAL3860038.1"/>
    <property type="molecule type" value="Genomic_DNA"/>
</dbReference>
<sequence>METNQHLADDYICEFDLEHFELPDIKKETEDKFASSCAMSEGITSPRVRETMLPSPTGSSTSRTVPPSPESVADVPSPSDMKKPFIEDLNWLSQNVTFPGGGAADITPEEVVDVLISSSPEFVASFQKYLVSGAKSLKNGIVSSSNSHAITCNNNNNNNSSNTNNEVTKEQLKKDTPMTPPQTPPVQSIQQQSHTPRRSRNHSTNSCSSSNSNTSCSSIDVDLDDDELVLLPVRELNKRLQGYPKDEVQRLKQKRRTLKNRGYAQNCRTKRMQHKHDLEEMNHDLQHELRQLQRHVDMMTRERDYYKHQCQILRGKNEPDRVESRWDGSVSSYPSSPELL</sequence>
<comment type="caution">
    <text evidence="11">The sequence shown here is derived from an EMBL/GenBank/DDBJ whole genome shotgun (WGS) entry which is preliminary data.</text>
</comment>
<accession>A0ABD3VHM1</accession>
<comment type="similarity">
    <text evidence="2">Belongs to the bZIP family. Maf subfamily.</text>
</comment>
<feature type="region of interest" description="Disordered" evidence="9">
    <location>
        <begin position="152"/>
        <end position="219"/>
    </location>
</feature>
<dbReference type="InterPro" id="IPR008917">
    <property type="entry name" value="TF_DNA-bd_sf"/>
</dbReference>
<evidence type="ECO:0000256" key="7">
    <source>
        <dbReference type="ARBA" id="ARBA00023242"/>
    </source>
</evidence>
<dbReference type="FunFam" id="1.20.5.170:FF:000011">
    <property type="entry name" value="Transcription factor MafG, putative"/>
    <property type="match status" value="1"/>
</dbReference>
<protein>
    <recommendedName>
        <fullName evidence="10">BZIP domain-containing protein</fullName>
    </recommendedName>
</protein>
<feature type="compositionally biased region" description="Polar residues" evidence="9">
    <location>
        <begin position="329"/>
        <end position="340"/>
    </location>
</feature>
<feature type="compositionally biased region" description="Basic and acidic residues" evidence="9">
    <location>
        <begin position="167"/>
        <end position="176"/>
    </location>
</feature>
<dbReference type="PANTHER" id="PTHR10129">
    <property type="entry name" value="TRANSCRIPTION FACTOR MAF"/>
    <property type="match status" value="1"/>
</dbReference>
<dbReference type="Pfam" id="PF03131">
    <property type="entry name" value="bZIP_Maf"/>
    <property type="match status" value="1"/>
</dbReference>
<dbReference type="SMART" id="SM00338">
    <property type="entry name" value="BRLZ"/>
    <property type="match status" value="1"/>
</dbReference>
<dbReference type="InterPro" id="IPR004827">
    <property type="entry name" value="bZIP"/>
</dbReference>
<dbReference type="InterPro" id="IPR046347">
    <property type="entry name" value="bZIP_sf"/>
</dbReference>
<proteinExistence type="inferred from homology"/>
<dbReference type="PANTHER" id="PTHR10129:SF44">
    <property type="entry name" value="TRAFFIC JAM, ISOFORM C"/>
    <property type="match status" value="1"/>
</dbReference>
<feature type="domain" description="BZIP" evidence="10">
    <location>
        <begin position="250"/>
        <end position="313"/>
    </location>
</feature>
<evidence type="ECO:0000256" key="5">
    <source>
        <dbReference type="ARBA" id="ARBA00023125"/>
    </source>
</evidence>
<evidence type="ECO:0000313" key="11">
    <source>
        <dbReference type="EMBL" id="KAL3860038.1"/>
    </source>
</evidence>
<keyword evidence="4" id="KW-0805">Transcription regulation</keyword>
<feature type="coiled-coil region" evidence="8">
    <location>
        <begin position="275"/>
        <end position="302"/>
    </location>
</feature>
<evidence type="ECO:0000256" key="1">
    <source>
        <dbReference type="ARBA" id="ARBA00004123"/>
    </source>
</evidence>
<keyword evidence="5" id="KW-0238">DNA-binding</keyword>
<organism evidence="11 12">
    <name type="scientific">Sinanodonta woodiana</name>
    <name type="common">Chinese pond mussel</name>
    <name type="synonym">Anodonta woodiana</name>
    <dbReference type="NCBI Taxonomy" id="1069815"/>
    <lineage>
        <taxon>Eukaryota</taxon>
        <taxon>Metazoa</taxon>
        <taxon>Spiralia</taxon>
        <taxon>Lophotrochozoa</taxon>
        <taxon>Mollusca</taxon>
        <taxon>Bivalvia</taxon>
        <taxon>Autobranchia</taxon>
        <taxon>Heteroconchia</taxon>
        <taxon>Palaeoheterodonta</taxon>
        <taxon>Unionida</taxon>
        <taxon>Unionoidea</taxon>
        <taxon>Unionidae</taxon>
        <taxon>Unioninae</taxon>
        <taxon>Sinanodonta</taxon>
    </lineage>
</organism>
<dbReference type="GO" id="GO:0003677">
    <property type="term" value="F:DNA binding"/>
    <property type="evidence" value="ECO:0007669"/>
    <property type="project" value="UniProtKB-KW"/>
</dbReference>
<feature type="region of interest" description="Disordered" evidence="9">
    <location>
        <begin position="317"/>
        <end position="340"/>
    </location>
</feature>
<evidence type="ECO:0000256" key="2">
    <source>
        <dbReference type="ARBA" id="ARBA00008500"/>
    </source>
</evidence>
<keyword evidence="8" id="KW-0175">Coiled coil</keyword>
<reference evidence="11 12" key="1">
    <citation type="submission" date="2024-11" db="EMBL/GenBank/DDBJ databases">
        <title>Chromosome-level genome assembly of the freshwater bivalve Anodonta woodiana.</title>
        <authorList>
            <person name="Chen X."/>
        </authorList>
    </citation>
    <scope>NUCLEOTIDE SEQUENCE [LARGE SCALE GENOMIC DNA]</scope>
    <source>
        <strain evidence="11">MN2024</strain>
        <tissue evidence="11">Gills</tissue>
    </source>
</reference>
<feature type="compositionally biased region" description="Polar residues" evidence="9">
    <location>
        <begin position="54"/>
        <end position="65"/>
    </location>
</feature>
<feature type="compositionally biased region" description="Basic and acidic residues" evidence="9">
    <location>
        <begin position="317"/>
        <end position="326"/>
    </location>
</feature>
<dbReference type="SUPFAM" id="SSF47454">
    <property type="entry name" value="A DNA-binding domain in eukaryotic transcription factors"/>
    <property type="match status" value="1"/>
</dbReference>
<evidence type="ECO:0000256" key="8">
    <source>
        <dbReference type="SAM" id="Coils"/>
    </source>
</evidence>
<keyword evidence="6" id="KW-0804">Transcription</keyword>
<evidence type="ECO:0000313" key="12">
    <source>
        <dbReference type="Proteomes" id="UP001634394"/>
    </source>
</evidence>
<feature type="compositionally biased region" description="Low complexity" evidence="9">
    <location>
        <begin position="202"/>
        <end position="219"/>
    </location>
</feature>
<evidence type="ECO:0000259" key="10">
    <source>
        <dbReference type="PROSITE" id="PS50217"/>
    </source>
</evidence>
<name>A0ABD3VHM1_SINWO</name>
<dbReference type="Proteomes" id="UP001634394">
    <property type="component" value="Unassembled WGS sequence"/>
</dbReference>
<evidence type="ECO:0000256" key="6">
    <source>
        <dbReference type="ARBA" id="ARBA00023163"/>
    </source>
</evidence>
<dbReference type="InterPro" id="IPR004826">
    <property type="entry name" value="bZIP_Maf"/>
</dbReference>
<dbReference type="SUPFAM" id="SSF57959">
    <property type="entry name" value="Leucine zipper domain"/>
    <property type="match status" value="1"/>
</dbReference>
<dbReference type="PROSITE" id="PS50217">
    <property type="entry name" value="BZIP"/>
    <property type="match status" value="1"/>
</dbReference>
<feature type="region of interest" description="Disordered" evidence="9">
    <location>
        <begin position="31"/>
        <end position="79"/>
    </location>
</feature>
<gene>
    <name evidence="11" type="ORF">ACJMK2_010211</name>
</gene>
<keyword evidence="7" id="KW-0539">Nucleus</keyword>